<dbReference type="Pfam" id="PF00144">
    <property type="entry name" value="Beta-lactamase"/>
    <property type="match status" value="1"/>
</dbReference>
<dbReference type="InterPro" id="IPR050491">
    <property type="entry name" value="AmpC-like"/>
</dbReference>
<evidence type="ECO:0000256" key="2">
    <source>
        <dbReference type="ARBA" id="ARBA00023136"/>
    </source>
</evidence>
<evidence type="ECO:0000256" key="3">
    <source>
        <dbReference type="PROSITE-ProRule" id="PRU00339"/>
    </source>
</evidence>
<keyword evidence="4" id="KW-0732">Signal</keyword>
<gene>
    <name evidence="6" type="ORF">K6T82_20655</name>
</gene>
<keyword evidence="3" id="KW-0802">TPR repeat</keyword>
<feature type="domain" description="Beta-lactamase-related" evidence="5">
    <location>
        <begin position="31"/>
        <end position="342"/>
    </location>
</feature>
<dbReference type="GO" id="GO:0016020">
    <property type="term" value="C:membrane"/>
    <property type="evidence" value="ECO:0007669"/>
    <property type="project" value="UniProtKB-SubCell"/>
</dbReference>
<dbReference type="InterPro" id="IPR019734">
    <property type="entry name" value="TPR_rpt"/>
</dbReference>
<dbReference type="SMART" id="SM00028">
    <property type="entry name" value="TPR"/>
    <property type="match status" value="2"/>
</dbReference>
<dbReference type="InterPro" id="IPR001466">
    <property type="entry name" value="Beta-lactam-related"/>
</dbReference>
<dbReference type="Pfam" id="PF13181">
    <property type="entry name" value="TPR_8"/>
    <property type="match status" value="1"/>
</dbReference>
<dbReference type="InterPro" id="IPR011990">
    <property type="entry name" value="TPR-like_helical_dom_sf"/>
</dbReference>
<name>A0A9X1HEH7_9FLAO</name>
<comment type="caution">
    <text evidence="6">The sequence shown here is derived from an EMBL/GenBank/DDBJ whole genome shotgun (WGS) entry which is preliminary data.</text>
</comment>
<evidence type="ECO:0000313" key="6">
    <source>
        <dbReference type="EMBL" id="MBZ4037183.1"/>
    </source>
</evidence>
<dbReference type="InterPro" id="IPR012338">
    <property type="entry name" value="Beta-lactam/transpept-like"/>
</dbReference>
<evidence type="ECO:0000256" key="1">
    <source>
        <dbReference type="ARBA" id="ARBA00004370"/>
    </source>
</evidence>
<dbReference type="PANTHER" id="PTHR46825">
    <property type="entry name" value="D-ALANYL-D-ALANINE-CARBOXYPEPTIDASE/ENDOPEPTIDASE AMPH"/>
    <property type="match status" value="1"/>
</dbReference>
<feature type="chain" id="PRO_5040955970" evidence="4">
    <location>
        <begin position="24"/>
        <end position="479"/>
    </location>
</feature>
<comment type="subcellular location">
    <subcellularLocation>
        <location evidence="1">Membrane</location>
    </subcellularLocation>
</comment>
<sequence length="479" mass="53433">MKKSIKLIVLLVVFQLSALSIFAQDKAQQIEQLLSKYNEYGQFNGSALVTENGKIIFKKGFGSANMEWNIPNQPDTKFRLGSISKQFTAFLIVKLAEEGKLKLDVPISAYLPDYPKENGDKITIHQLLTHSSGIPNYTSAPNFFKDKARNPYTPAEFVKTFSSLPLEFTPGEKFNYSNSGYFLLGYIIEKISGKTYEQYLQEIIFRPLKMVNSGYDHSDVILKNRAAGYEKQGKKIVNAAYLDMSIPYAAGSLYSTVEDLFLWDQALYTNKLLSAKSMESLFKPYISLGKASYGYGWFIEEVDNGKLKTIGHGGGINGFNTIISRYPTDKNLIVLLNNTGGTVLGEMNDGIRAILYNQPVNQPKKSLALDLLDVYTEKGAVAGTESYKKLKNDPTYAIKEGDMNRVGYQLLQTGKKKEAIEVFKINTETFPKSGNAYDSLGEAYLADGDKKLAIANYKKSVELDPTNENGKKVLAEILK</sequence>
<dbReference type="EMBL" id="JAINUY010000008">
    <property type="protein sequence ID" value="MBZ4037183.1"/>
    <property type="molecule type" value="Genomic_DNA"/>
</dbReference>
<accession>A0A9X1HEH7</accession>
<dbReference type="Gene3D" id="1.25.40.10">
    <property type="entry name" value="Tetratricopeptide repeat domain"/>
    <property type="match status" value="1"/>
</dbReference>
<organism evidence="6 7">
    <name type="scientific">Flavobacterium potami</name>
    <dbReference type="NCBI Taxonomy" id="2872310"/>
    <lineage>
        <taxon>Bacteria</taxon>
        <taxon>Pseudomonadati</taxon>
        <taxon>Bacteroidota</taxon>
        <taxon>Flavobacteriia</taxon>
        <taxon>Flavobacteriales</taxon>
        <taxon>Flavobacteriaceae</taxon>
        <taxon>Flavobacterium</taxon>
    </lineage>
</organism>
<dbReference type="AlphaFoldDB" id="A0A9X1HEH7"/>
<keyword evidence="6" id="KW-0378">Hydrolase</keyword>
<evidence type="ECO:0000256" key="4">
    <source>
        <dbReference type="SAM" id="SignalP"/>
    </source>
</evidence>
<dbReference type="PANTHER" id="PTHR46825:SF11">
    <property type="entry name" value="PENICILLIN-BINDING PROTEIN 4"/>
    <property type="match status" value="1"/>
</dbReference>
<dbReference type="RefSeq" id="WP_223710205.1">
    <property type="nucleotide sequence ID" value="NZ_JAINUY010000008.1"/>
</dbReference>
<dbReference type="PROSITE" id="PS50293">
    <property type="entry name" value="TPR_REGION"/>
    <property type="match status" value="1"/>
</dbReference>
<evidence type="ECO:0000259" key="5">
    <source>
        <dbReference type="Pfam" id="PF00144"/>
    </source>
</evidence>
<feature type="repeat" description="TPR" evidence="3">
    <location>
        <begin position="434"/>
        <end position="467"/>
    </location>
</feature>
<keyword evidence="2" id="KW-0472">Membrane</keyword>
<evidence type="ECO:0000313" key="7">
    <source>
        <dbReference type="Proteomes" id="UP001139366"/>
    </source>
</evidence>
<dbReference type="SUPFAM" id="SSF56601">
    <property type="entry name" value="beta-lactamase/transpeptidase-like"/>
    <property type="match status" value="1"/>
</dbReference>
<dbReference type="GO" id="GO:0016787">
    <property type="term" value="F:hydrolase activity"/>
    <property type="evidence" value="ECO:0007669"/>
    <property type="project" value="UniProtKB-KW"/>
</dbReference>
<dbReference type="Proteomes" id="UP001139366">
    <property type="component" value="Unassembled WGS sequence"/>
</dbReference>
<proteinExistence type="predicted"/>
<reference evidence="6 7" key="1">
    <citation type="journal article" date="2023" name="Antonie Van Leeuwenhoek">
        <title>Flavobacterium potami sp. nov., a multi-metal resistance genes harbouring bacterium isolated from shallow river silt.</title>
        <authorList>
            <person name="Li S."/>
            <person name="Mao S."/>
            <person name="Mu W."/>
            <person name="Guo B."/>
            <person name="Li C."/>
            <person name="Zhu Q."/>
            <person name="Hou X."/>
            <person name="Zhao Y."/>
            <person name="Wei S."/>
            <person name="Liu H."/>
            <person name="Liu A."/>
        </authorList>
    </citation>
    <scope>NUCLEOTIDE SEQUENCE [LARGE SCALE GENOMIC DNA]</scope>
    <source>
        <strain evidence="6 7">17A</strain>
    </source>
</reference>
<protein>
    <submittedName>
        <fullName evidence="6">Serine hydrolase</fullName>
    </submittedName>
</protein>
<dbReference type="PROSITE" id="PS50005">
    <property type="entry name" value="TPR"/>
    <property type="match status" value="1"/>
</dbReference>
<dbReference type="Gene3D" id="3.40.710.10">
    <property type="entry name" value="DD-peptidase/beta-lactamase superfamily"/>
    <property type="match status" value="1"/>
</dbReference>
<feature type="signal peptide" evidence="4">
    <location>
        <begin position="1"/>
        <end position="23"/>
    </location>
</feature>
<keyword evidence="7" id="KW-1185">Reference proteome</keyword>
<dbReference type="SUPFAM" id="SSF48452">
    <property type="entry name" value="TPR-like"/>
    <property type="match status" value="1"/>
</dbReference>